<evidence type="ECO:0000313" key="1">
    <source>
        <dbReference type="EMBL" id="CAG2255577.1"/>
    </source>
</evidence>
<dbReference type="Proteomes" id="UP000683360">
    <property type="component" value="Unassembled WGS sequence"/>
</dbReference>
<dbReference type="OrthoDB" id="6153340at2759"/>
<dbReference type="EMBL" id="CAJPWZ010003276">
    <property type="protein sequence ID" value="CAG2255577.1"/>
    <property type="molecule type" value="Genomic_DNA"/>
</dbReference>
<proteinExistence type="predicted"/>
<protein>
    <submittedName>
        <fullName evidence="1">Uncharacterized protein</fullName>
    </submittedName>
</protein>
<reference evidence="1" key="1">
    <citation type="submission" date="2021-03" db="EMBL/GenBank/DDBJ databases">
        <authorList>
            <person name="Bekaert M."/>
        </authorList>
    </citation>
    <scope>NUCLEOTIDE SEQUENCE</scope>
</reference>
<organism evidence="1 2">
    <name type="scientific">Mytilus edulis</name>
    <name type="common">Blue mussel</name>
    <dbReference type="NCBI Taxonomy" id="6550"/>
    <lineage>
        <taxon>Eukaryota</taxon>
        <taxon>Metazoa</taxon>
        <taxon>Spiralia</taxon>
        <taxon>Lophotrochozoa</taxon>
        <taxon>Mollusca</taxon>
        <taxon>Bivalvia</taxon>
        <taxon>Autobranchia</taxon>
        <taxon>Pteriomorphia</taxon>
        <taxon>Mytilida</taxon>
        <taxon>Mytiloidea</taxon>
        <taxon>Mytilidae</taxon>
        <taxon>Mytilinae</taxon>
        <taxon>Mytilus</taxon>
    </lineage>
</organism>
<evidence type="ECO:0000313" key="2">
    <source>
        <dbReference type="Proteomes" id="UP000683360"/>
    </source>
</evidence>
<accession>A0A8S3VNV1</accession>
<keyword evidence="2" id="KW-1185">Reference proteome</keyword>
<sequence>MLSKFYQANQQQHVNVEVLASYSGMVSVGAGFKLESSQKTKASNFQKSVTTKTITVGSPPPSNGMKQDNQLQQCKGSQFKRTFPDIDYAFFGYNILFGYPLANGHDPGFTYPIFEADYSEGRQTSDCRYIIPNGLVVVPDVSCVTSFTSTTIQNKYELSKALSVSATVNGGAYGASFSASAGYKNRHQK</sequence>
<dbReference type="AlphaFoldDB" id="A0A8S3VNV1"/>
<gene>
    <name evidence="1" type="ORF">MEDL_66983</name>
</gene>
<name>A0A8S3VNV1_MYTED</name>
<comment type="caution">
    <text evidence="1">The sequence shown here is derived from an EMBL/GenBank/DDBJ whole genome shotgun (WGS) entry which is preliminary data.</text>
</comment>